<feature type="chain" id="PRO_5008673271" description="DUF4114 domain-containing protein" evidence="1">
    <location>
        <begin position="25"/>
        <end position="260"/>
    </location>
</feature>
<name>A0A1C3ENN1_9PLAN</name>
<protein>
    <recommendedName>
        <fullName evidence="2">DUF4114 domain-containing protein</fullName>
    </recommendedName>
</protein>
<feature type="domain" description="DUF4114" evidence="2">
    <location>
        <begin position="175"/>
        <end position="247"/>
    </location>
</feature>
<dbReference type="InterPro" id="IPR025193">
    <property type="entry name" value="DUF4114"/>
</dbReference>
<organism evidence="3 4">
    <name type="scientific">Planctopirus hydrillae</name>
    <dbReference type="NCBI Taxonomy" id="1841610"/>
    <lineage>
        <taxon>Bacteria</taxon>
        <taxon>Pseudomonadati</taxon>
        <taxon>Planctomycetota</taxon>
        <taxon>Planctomycetia</taxon>
        <taxon>Planctomycetales</taxon>
        <taxon>Planctomycetaceae</taxon>
        <taxon>Planctopirus</taxon>
    </lineage>
</organism>
<evidence type="ECO:0000313" key="4">
    <source>
        <dbReference type="Proteomes" id="UP000094828"/>
    </source>
</evidence>
<evidence type="ECO:0000313" key="3">
    <source>
        <dbReference type="EMBL" id="ODA34832.1"/>
    </source>
</evidence>
<reference evidence="3 4" key="1">
    <citation type="submission" date="2016-05" db="EMBL/GenBank/DDBJ databases">
        <title>Genomic and physiological characterization of Planctopirus sp. isolated from fresh water lake.</title>
        <authorList>
            <person name="Subhash Y."/>
            <person name="Ramana C."/>
        </authorList>
    </citation>
    <scope>NUCLEOTIDE SEQUENCE [LARGE SCALE GENOMIC DNA]</scope>
    <source>
        <strain evidence="3 4">JC280</strain>
    </source>
</reference>
<dbReference type="STRING" id="1841610.A6X21_04025"/>
<proteinExistence type="predicted"/>
<dbReference type="OrthoDB" id="1204817at2"/>
<gene>
    <name evidence="3" type="ORF">A6X21_04025</name>
</gene>
<dbReference type="Pfam" id="PF13448">
    <property type="entry name" value="DUF4114"/>
    <property type="match status" value="1"/>
</dbReference>
<dbReference type="Proteomes" id="UP000094828">
    <property type="component" value="Unassembled WGS sequence"/>
</dbReference>
<evidence type="ECO:0000259" key="2">
    <source>
        <dbReference type="Pfam" id="PF13448"/>
    </source>
</evidence>
<accession>A0A1C3ENN1</accession>
<dbReference type="RefSeq" id="WP_068846304.1">
    <property type="nucleotide sequence ID" value="NZ_LYDR01000039.1"/>
</dbReference>
<keyword evidence="4" id="KW-1185">Reference proteome</keyword>
<keyword evidence="1" id="KW-0732">Signal</keyword>
<comment type="caution">
    <text evidence="3">The sequence shown here is derived from an EMBL/GenBank/DDBJ whole genome shotgun (WGS) entry which is preliminary data.</text>
</comment>
<evidence type="ECO:0000256" key="1">
    <source>
        <dbReference type="SAM" id="SignalP"/>
    </source>
</evidence>
<sequence>MKKSLGLVLMLVATTWSTMHEACAQAAKNPFNLPKYTAVQKAKSDTRSTQFANQVMPTFQQFIDKSLKEASQFKVAPDYVLDPTRLYLPLTTLQPVRVYFVHEGAGYRNQLGVSIVDAGHGRSGSSTLIDPLTQGKLIFDDASFEVTQIKDKKGNVTSQSGGLKAGDFVEIGTIQAGKQVDFFLCSDGANGTKNLLRNFPELNSDKLQHVIAVYFKDTHPGYVMIGFEDIVGGGDLDYNDTLFVIDFGYDISIEKGDLPH</sequence>
<dbReference type="AlphaFoldDB" id="A0A1C3ENN1"/>
<dbReference type="EMBL" id="LYDR01000039">
    <property type="protein sequence ID" value="ODA34832.1"/>
    <property type="molecule type" value="Genomic_DNA"/>
</dbReference>
<feature type="signal peptide" evidence="1">
    <location>
        <begin position="1"/>
        <end position="24"/>
    </location>
</feature>